<dbReference type="GO" id="GO:0005737">
    <property type="term" value="C:cytoplasm"/>
    <property type="evidence" value="ECO:0007669"/>
    <property type="project" value="UniProtKB-SubCell"/>
</dbReference>
<protein>
    <submittedName>
        <fullName evidence="9">Pts system, mannose-specific iib component / pts system, mannose-specific iia component</fullName>
        <ecNumber evidence="9">2.7.1.69</ecNumber>
    </submittedName>
</protein>
<evidence type="ECO:0000256" key="2">
    <source>
        <dbReference type="ARBA" id="ARBA00022448"/>
    </source>
</evidence>
<dbReference type="EC" id="2.7.1.69" evidence="9"/>
<evidence type="ECO:0000256" key="3">
    <source>
        <dbReference type="ARBA" id="ARBA00022490"/>
    </source>
</evidence>
<dbReference type="AlphaFoldDB" id="A0A0W8G3Q3"/>
<dbReference type="Gene3D" id="3.40.35.10">
    <property type="entry name" value="Phosphotransferase system, sorbose subfamily IIB component"/>
    <property type="match status" value="1"/>
</dbReference>
<dbReference type="GO" id="GO:0016301">
    <property type="term" value="F:kinase activity"/>
    <property type="evidence" value="ECO:0007669"/>
    <property type="project" value="UniProtKB-KW"/>
</dbReference>
<dbReference type="PROSITE" id="PS51101">
    <property type="entry name" value="PTS_EIIB_TYPE_4"/>
    <property type="match status" value="1"/>
</dbReference>
<evidence type="ECO:0000256" key="1">
    <source>
        <dbReference type="ARBA" id="ARBA00004496"/>
    </source>
</evidence>
<dbReference type="EMBL" id="LNQE01000289">
    <property type="protein sequence ID" value="KUG27783.1"/>
    <property type="molecule type" value="Genomic_DNA"/>
</dbReference>
<dbReference type="Pfam" id="PF03830">
    <property type="entry name" value="PTSIIB_sorb"/>
    <property type="match status" value="1"/>
</dbReference>
<evidence type="ECO:0000256" key="5">
    <source>
        <dbReference type="ARBA" id="ARBA00022679"/>
    </source>
</evidence>
<evidence type="ECO:0000313" key="9">
    <source>
        <dbReference type="EMBL" id="KUG27783.1"/>
    </source>
</evidence>
<organism evidence="9">
    <name type="scientific">hydrocarbon metagenome</name>
    <dbReference type="NCBI Taxonomy" id="938273"/>
    <lineage>
        <taxon>unclassified sequences</taxon>
        <taxon>metagenomes</taxon>
        <taxon>ecological metagenomes</taxon>
    </lineage>
</organism>
<proteinExistence type="predicted"/>
<feature type="domain" description="PTS EIIB type-4" evidence="8">
    <location>
        <begin position="1"/>
        <end position="153"/>
    </location>
</feature>
<accession>A0A0W8G3Q3</accession>
<dbReference type="InterPro" id="IPR004720">
    <property type="entry name" value="PTS_IIB_sorbose-sp"/>
</dbReference>
<name>A0A0W8G3Q3_9ZZZZ</name>
<reference evidence="9" key="1">
    <citation type="journal article" date="2015" name="Proc. Natl. Acad. Sci. U.S.A.">
        <title>Networks of energetic and metabolic interactions define dynamics in microbial communities.</title>
        <authorList>
            <person name="Embree M."/>
            <person name="Liu J.K."/>
            <person name="Al-Bassam M.M."/>
            <person name="Zengler K."/>
        </authorList>
    </citation>
    <scope>NUCLEOTIDE SEQUENCE</scope>
</reference>
<evidence type="ECO:0000256" key="6">
    <source>
        <dbReference type="ARBA" id="ARBA00022683"/>
    </source>
</evidence>
<keyword evidence="5 9" id="KW-0808">Transferase</keyword>
<gene>
    <name evidence="9" type="ORF">ASZ90_002360</name>
</gene>
<evidence type="ECO:0000256" key="4">
    <source>
        <dbReference type="ARBA" id="ARBA00022597"/>
    </source>
</evidence>
<dbReference type="GO" id="GO:0008982">
    <property type="term" value="F:protein-N(PI)-phosphohistidine-sugar phosphotransferase activity"/>
    <property type="evidence" value="ECO:0007669"/>
    <property type="project" value="InterPro"/>
</dbReference>
<dbReference type="GO" id="GO:0009401">
    <property type="term" value="P:phosphoenolpyruvate-dependent sugar phosphotransferase system"/>
    <property type="evidence" value="ECO:0007669"/>
    <property type="project" value="UniProtKB-KW"/>
</dbReference>
<dbReference type="SUPFAM" id="SSF52728">
    <property type="entry name" value="PTS IIb component"/>
    <property type="match status" value="1"/>
</dbReference>
<evidence type="ECO:0000256" key="7">
    <source>
        <dbReference type="ARBA" id="ARBA00022777"/>
    </source>
</evidence>
<comment type="caution">
    <text evidence="9">The sequence shown here is derived from an EMBL/GenBank/DDBJ whole genome shotgun (WGS) entry which is preliminary data.</text>
</comment>
<keyword evidence="2" id="KW-0813">Transport</keyword>
<evidence type="ECO:0000259" key="8">
    <source>
        <dbReference type="PROSITE" id="PS51101"/>
    </source>
</evidence>
<comment type="subcellular location">
    <subcellularLocation>
        <location evidence="1">Cytoplasm</location>
    </subcellularLocation>
</comment>
<sequence>MHFVRIDNRLVHGQVIETWLPHTRAQMIVVVNDELAGNMLRQEIMSLAIPDGVEIVFLPVCKVTAFLSGSARQDMDALILFSSCADARTAFESGYGFTCVNLGNLHYAAGKKQICPHVALSKEDESCLQFFTQQGVKIDYRCVPGDSELPRAF</sequence>
<dbReference type="InterPro" id="IPR036667">
    <property type="entry name" value="PTS_IIB_sorbose-sp_sf"/>
</dbReference>
<keyword evidence="7" id="KW-0418">Kinase</keyword>
<keyword evidence="6" id="KW-0598">Phosphotransferase system</keyword>
<keyword evidence="4" id="KW-0762">Sugar transport</keyword>
<keyword evidence="3" id="KW-0963">Cytoplasm</keyword>